<dbReference type="GO" id="GO:0005216">
    <property type="term" value="F:monoatomic ion channel activity"/>
    <property type="evidence" value="ECO:0007669"/>
    <property type="project" value="InterPro"/>
</dbReference>
<dbReference type="Gene3D" id="2.60.120.10">
    <property type="entry name" value="Jelly Rolls"/>
    <property type="match status" value="1"/>
</dbReference>
<dbReference type="SUPFAM" id="SSF51206">
    <property type="entry name" value="cAMP-binding domain-like"/>
    <property type="match status" value="1"/>
</dbReference>
<dbReference type="InterPro" id="IPR018490">
    <property type="entry name" value="cNMP-bd_dom_sf"/>
</dbReference>
<keyword evidence="14" id="KW-1185">Reference proteome</keyword>
<gene>
    <name evidence="13" type="ORF">OSB04_009427</name>
</gene>
<evidence type="ECO:0000256" key="8">
    <source>
        <dbReference type="ARBA" id="ARBA00023286"/>
    </source>
</evidence>
<dbReference type="PROSITE" id="PS50042">
    <property type="entry name" value="CNMP_BINDING_3"/>
    <property type="match status" value="1"/>
</dbReference>
<reference evidence="13" key="1">
    <citation type="submission" date="2023-03" db="EMBL/GenBank/DDBJ databases">
        <title>Chromosome-scale reference genome and RAD-based genetic map of yellow starthistle (Centaurea solstitialis) reveal putative structural variation and QTLs associated with invader traits.</title>
        <authorList>
            <person name="Reatini B."/>
            <person name="Cang F.A."/>
            <person name="Jiang Q."/>
            <person name="Mckibben M.T.W."/>
            <person name="Barker M.S."/>
            <person name="Rieseberg L.H."/>
            <person name="Dlugosch K.M."/>
        </authorList>
    </citation>
    <scope>NUCLEOTIDE SEQUENCE</scope>
    <source>
        <strain evidence="13">CAN-66</strain>
        <tissue evidence="13">Leaf</tissue>
    </source>
</reference>
<dbReference type="GO" id="GO:0016020">
    <property type="term" value="C:membrane"/>
    <property type="evidence" value="ECO:0007669"/>
    <property type="project" value="UniProtKB-SubCell"/>
</dbReference>
<feature type="compositionally biased region" description="Low complexity" evidence="10">
    <location>
        <begin position="397"/>
        <end position="406"/>
    </location>
</feature>
<evidence type="ECO:0000256" key="9">
    <source>
        <dbReference type="ARBA" id="ARBA00023303"/>
    </source>
</evidence>
<evidence type="ECO:0000313" key="14">
    <source>
        <dbReference type="Proteomes" id="UP001172457"/>
    </source>
</evidence>
<evidence type="ECO:0000256" key="6">
    <source>
        <dbReference type="ARBA" id="ARBA00023065"/>
    </source>
</evidence>
<evidence type="ECO:0000256" key="10">
    <source>
        <dbReference type="SAM" id="MobiDB-lite"/>
    </source>
</evidence>
<comment type="subcellular location">
    <subcellularLocation>
        <location evidence="1">Membrane</location>
        <topology evidence="1">Multi-pass membrane protein</topology>
    </subcellularLocation>
</comment>
<feature type="transmembrane region" description="Helical" evidence="11">
    <location>
        <begin position="51"/>
        <end position="77"/>
    </location>
</feature>
<feature type="transmembrane region" description="Helical" evidence="11">
    <location>
        <begin position="169"/>
        <end position="191"/>
    </location>
</feature>
<dbReference type="Gene3D" id="1.10.287.630">
    <property type="entry name" value="Helix hairpin bin"/>
    <property type="match status" value="1"/>
</dbReference>
<feature type="transmembrane region" description="Helical" evidence="11">
    <location>
        <begin position="20"/>
        <end position="39"/>
    </location>
</feature>
<proteinExistence type="inferred from homology"/>
<dbReference type="PANTHER" id="PTHR45651:SF83">
    <property type="entry name" value="POTASSIUM CHANNEL, VOLTAGE-DEPENDENT, EAG_ELK_ERG, RMLC-LIKE JELLY ROLL"/>
    <property type="match status" value="1"/>
</dbReference>
<evidence type="ECO:0000256" key="2">
    <source>
        <dbReference type="ARBA" id="ARBA00010486"/>
    </source>
</evidence>
<keyword evidence="7 11" id="KW-0472">Membrane</keyword>
<dbReference type="Proteomes" id="UP001172457">
    <property type="component" value="Chromosome 3"/>
</dbReference>
<evidence type="ECO:0000256" key="1">
    <source>
        <dbReference type="ARBA" id="ARBA00004141"/>
    </source>
</evidence>
<dbReference type="CDD" id="cd00038">
    <property type="entry name" value="CAP_ED"/>
    <property type="match status" value="1"/>
</dbReference>
<keyword evidence="9" id="KW-0407">Ion channel</keyword>
<sequence>MSWFHIVDTSQMMSTKTSVLYFIMVQFLLRLYLTFRLASHISKQAGLVANVAWVGAAYNLVLFMLAAHVIGAMWYLLAIERQGLCWVEICDLETECKHRYFDCGNVNLPLREAWYPTSNVSLFVRYGLVEEAVQYSIASANFFKKYSYCLWWGLRGLSSAGQELQASPFIAETHFCILIGITGLVLFALLIGNMQQYLESRTKRLEEYRVKRMDTEQWMHHRHLPDDLRERVRKHDLYKWITTRGVDEEEILRALPLDIRRDIKRYVCAELVRRVPLFDQMDERTVDAICERLKPVICTPGTCLVREGDPTNEMLFIMRGHLDSYTTGGGRAGFLTSARLGPELLTWALDPRPSVIIPSSTRTVTAISEVEAFALTSEDLKFVANTVSASYTARNCGTRSGSTRTSGGPGPLASYKRPGNVT</sequence>
<keyword evidence="8" id="KW-1071">Ligand-gated ion channel</keyword>
<feature type="region of interest" description="Disordered" evidence="10">
    <location>
        <begin position="394"/>
        <end position="422"/>
    </location>
</feature>
<dbReference type="Gene3D" id="1.10.287.70">
    <property type="match status" value="1"/>
</dbReference>
<dbReference type="EMBL" id="JARYMX010000003">
    <property type="protein sequence ID" value="KAJ9554813.1"/>
    <property type="molecule type" value="Genomic_DNA"/>
</dbReference>
<accession>A0AA38TQI3</accession>
<protein>
    <recommendedName>
        <fullName evidence="12">Cyclic nucleotide-binding domain-containing protein</fullName>
    </recommendedName>
</protein>
<feature type="domain" description="Cyclic nucleotide-binding" evidence="12">
    <location>
        <begin position="277"/>
        <end position="368"/>
    </location>
</feature>
<keyword evidence="4 11" id="KW-0812">Transmembrane</keyword>
<dbReference type="AlphaFoldDB" id="A0AA38TQI3"/>
<comment type="caution">
    <text evidence="13">The sequence shown here is derived from an EMBL/GenBank/DDBJ whole genome shotgun (WGS) entry which is preliminary data.</text>
</comment>
<dbReference type="InterPro" id="IPR000595">
    <property type="entry name" value="cNMP-bd_dom"/>
</dbReference>
<evidence type="ECO:0000256" key="11">
    <source>
        <dbReference type="SAM" id="Phobius"/>
    </source>
</evidence>
<evidence type="ECO:0000256" key="4">
    <source>
        <dbReference type="ARBA" id="ARBA00022692"/>
    </source>
</evidence>
<keyword evidence="3" id="KW-0813">Transport</keyword>
<dbReference type="PANTHER" id="PTHR45651">
    <property type="entry name" value="CYCLIC NUCLEOTIDE-GATED ION CHANNEL 15-RELATED-RELATED"/>
    <property type="match status" value="1"/>
</dbReference>
<keyword evidence="6" id="KW-0406">Ion transport</keyword>
<keyword evidence="5 11" id="KW-1133">Transmembrane helix</keyword>
<dbReference type="InterPro" id="IPR005821">
    <property type="entry name" value="Ion_trans_dom"/>
</dbReference>
<name>A0AA38TQI3_9ASTR</name>
<evidence type="ECO:0000256" key="7">
    <source>
        <dbReference type="ARBA" id="ARBA00023136"/>
    </source>
</evidence>
<evidence type="ECO:0000256" key="5">
    <source>
        <dbReference type="ARBA" id="ARBA00022989"/>
    </source>
</evidence>
<dbReference type="InterPro" id="IPR014710">
    <property type="entry name" value="RmlC-like_jellyroll"/>
</dbReference>
<organism evidence="13 14">
    <name type="scientific">Centaurea solstitialis</name>
    <name type="common">yellow star-thistle</name>
    <dbReference type="NCBI Taxonomy" id="347529"/>
    <lineage>
        <taxon>Eukaryota</taxon>
        <taxon>Viridiplantae</taxon>
        <taxon>Streptophyta</taxon>
        <taxon>Embryophyta</taxon>
        <taxon>Tracheophyta</taxon>
        <taxon>Spermatophyta</taxon>
        <taxon>Magnoliopsida</taxon>
        <taxon>eudicotyledons</taxon>
        <taxon>Gunneridae</taxon>
        <taxon>Pentapetalae</taxon>
        <taxon>asterids</taxon>
        <taxon>campanulids</taxon>
        <taxon>Asterales</taxon>
        <taxon>Asteraceae</taxon>
        <taxon>Carduoideae</taxon>
        <taxon>Cardueae</taxon>
        <taxon>Centaureinae</taxon>
        <taxon>Centaurea</taxon>
    </lineage>
</organism>
<dbReference type="SUPFAM" id="SSF81324">
    <property type="entry name" value="Voltage-gated potassium channels"/>
    <property type="match status" value="1"/>
</dbReference>
<evidence type="ECO:0000313" key="13">
    <source>
        <dbReference type="EMBL" id="KAJ9554813.1"/>
    </source>
</evidence>
<dbReference type="Pfam" id="PF00520">
    <property type="entry name" value="Ion_trans"/>
    <property type="match status" value="1"/>
</dbReference>
<evidence type="ECO:0000256" key="3">
    <source>
        <dbReference type="ARBA" id="ARBA00022448"/>
    </source>
</evidence>
<comment type="similarity">
    <text evidence="2">Belongs to the cyclic nucleotide-gated cation channel (TC 1.A.1.5) family.</text>
</comment>
<evidence type="ECO:0000259" key="12">
    <source>
        <dbReference type="PROSITE" id="PS50042"/>
    </source>
</evidence>